<dbReference type="SUPFAM" id="SSF47336">
    <property type="entry name" value="ACP-like"/>
    <property type="match status" value="1"/>
</dbReference>
<dbReference type="PANTHER" id="PTHR43775">
    <property type="entry name" value="FATTY ACID SYNTHASE"/>
    <property type="match status" value="1"/>
</dbReference>
<dbReference type="GO" id="GO:0006633">
    <property type="term" value="P:fatty acid biosynthetic process"/>
    <property type="evidence" value="ECO:0007669"/>
    <property type="project" value="TreeGrafter"/>
</dbReference>
<protein>
    <submittedName>
        <fullName evidence="7">Putative polyketide synthase</fullName>
    </submittedName>
</protein>
<dbReference type="STRING" id="109264.A0A1F8AID4"/>
<dbReference type="EMBL" id="LYCR01000001">
    <property type="protein sequence ID" value="OGM51095.1"/>
    <property type="molecule type" value="Genomic_DNA"/>
</dbReference>
<dbReference type="InterPro" id="IPR049900">
    <property type="entry name" value="PKS_mFAS_DH"/>
</dbReference>
<organism evidence="7 8">
    <name type="scientific">Aspergillus bombycis</name>
    <dbReference type="NCBI Taxonomy" id="109264"/>
    <lineage>
        <taxon>Eukaryota</taxon>
        <taxon>Fungi</taxon>
        <taxon>Dikarya</taxon>
        <taxon>Ascomycota</taxon>
        <taxon>Pezizomycotina</taxon>
        <taxon>Eurotiomycetes</taxon>
        <taxon>Eurotiomycetidae</taxon>
        <taxon>Eurotiales</taxon>
        <taxon>Aspergillaceae</taxon>
        <taxon>Aspergillus</taxon>
    </lineage>
</organism>
<dbReference type="PROSITE" id="PS52019">
    <property type="entry name" value="PKS_MFAS_DH"/>
    <property type="match status" value="1"/>
</dbReference>
<dbReference type="RefSeq" id="XP_022394812.1">
    <property type="nucleotide sequence ID" value="XM_022527546.1"/>
</dbReference>
<keyword evidence="2" id="KW-0597">Phosphoprotein</keyword>
<dbReference type="GeneID" id="34443806"/>
<dbReference type="InterPro" id="IPR009081">
    <property type="entry name" value="PP-bd_ACP"/>
</dbReference>
<keyword evidence="1" id="KW-0596">Phosphopantetheine</keyword>
<sequence>MRANIPNIEATVPSLRSNECNWHTLAINISALHSAGVVLDWNTWYQPFESELRLLNLPPYQWHLKNHWIQHNGDWLLLKDKQSRAENESFPIPAPPSLRTPLVHQILEESFGEDGGSIVIQSDVTDDDIFAVAAGHRMSGRPLLSAFAYTDIAVAMARYICSRLQPGTQLSTLKFGKVQLFQGLISRKDRSQPQYVRMRMQADRMCSSMRLSLHRALDANSSEEELATGVVTCGDPRSWRDEWTAYSHLLTSRIEALHQLADQGLASRVSKDLVYTLFKNVVDYGEHYRGIQTVVMYGLEAVADVILSPSQDSRWTTPPHHIDPIIHVGDLILNAGPATDPTSTIYVMDGWESMRFSDPLAAGVLHRSYVKMNPANDNSGCYSGDVYILHRDRVIGRVHKMALRPLPRILMSRFFDPPDGRYGQTVQQYPSTAVPSTSQHTNSTTTTEPTPSQQDDSENTSLVTPETEPNPPISVPWPKANSQLVRDAIALIASETGVELDVLIDETEFSAVGVDSLLSLVLVEKFALELNVDLKGSFFLETPTVGDLKTHLETSQMTVR</sequence>
<feature type="region of interest" description="C-terminal hotdog fold" evidence="3">
    <location>
        <begin position="265"/>
        <end position="412"/>
    </location>
</feature>
<feature type="active site" description="Proton donor; for dehydratase activity" evidence="3">
    <location>
        <position position="323"/>
    </location>
</feature>
<feature type="compositionally biased region" description="Low complexity" evidence="4">
    <location>
        <begin position="435"/>
        <end position="454"/>
    </location>
</feature>
<dbReference type="Gene3D" id="3.10.129.110">
    <property type="entry name" value="Polyketide synthase dehydratase"/>
    <property type="match status" value="1"/>
</dbReference>
<dbReference type="Gene3D" id="1.10.1200.10">
    <property type="entry name" value="ACP-like"/>
    <property type="match status" value="1"/>
</dbReference>
<dbReference type="InterPro" id="IPR001227">
    <property type="entry name" value="Ac_transferase_dom_sf"/>
</dbReference>
<proteinExistence type="predicted"/>
<feature type="region of interest" description="Disordered" evidence="4">
    <location>
        <begin position="421"/>
        <end position="478"/>
    </location>
</feature>
<comment type="caution">
    <text evidence="7">The sequence shown here is derived from an EMBL/GenBank/DDBJ whole genome shotgun (WGS) entry which is preliminary data.</text>
</comment>
<dbReference type="Proteomes" id="UP000179179">
    <property type="component" value="Unassembled WGS sequence"/>
</dbReference>
<feature type="active site" description="Proton acceptor; for dehydratase activity" evidence="3">
    <location>
        <position position="136"/>
    </location>
</feature>
<dbReference type="PROSITE" id="PS50075">
    <property type="entry name" value="CARRIER"/>
    <property type="match status" value="1"/>
</dbReference>
<evidence type="ECO:0000256" key="4">
    <source>
        <dbReference type="SAM" id="MobiDB-lite"/>
    </source>
</evidence>
<feature type="region of interest" description="N-terminal hotdog fold" evidence="3">
    <location>
        <begin position="104"/>
        <end position="238"/>
    </location>
</feature>
<dbReference type="GO" id="GO:0044550">
    <property type="term" value="P:secondary metabolite biosynthetic process"/>
    <property type="evidence" value="ECO:0007669"/>
    <property type="project" value="TreeGrafter"/>
</dbReference>
<gene>
    <name evidence="7" type="ORF">ABOM_000416</name>
</gene>
<accession>A0A1F8AID4</accession>
<dbReference type="NCBIfam" id="TIGR04532">
    <property type="entry name" value="PT_fungal_PKS"/>
    <property type="match status" value="1"/>
</dbReference>
<reference evidence="7 8" key="1">
    <citation type="journal article" date="2016" name="Genome Biol. Evol.">
        <title>Draft genome sequence of an aflatoxigenic Aspergillus species, A. bombycis.</title>
        <authorList>
            <person name="Moore G.G."/>
            <person name="Mack B.M."/>
            <person name="Beltz S.B."/>
            <person name="Gilbert M.K."/>
        </authorList>
    </citation>
    <scope>NUCLEOTIDE SEQUENCE [LARGE SCALE GENOMIC DNA]</scope>
    <source>
        <strain evidence="8">NRRL 26010</strain>
    </source>
</reference>
<dbReference type="InterPro" id="IPR036736">
    <property type="entry name" value="ACP-like_sf"/>
</dbReference>
<feature type="compositionally biased region" description="Polar residues" evidence="4">
    <location>
        <begin position="424"/>
        <end position="434"/>
    </location>
</feature>
<name>A0A1F8AID4_9EURO</name>
<dbReference type="InterPro" id="IPR050091">
    <property type="entry name" value="PKS_NRPS_Biosynth_Enz"/>
</dbReference>
<dbReference type="PANTHER" id="PTHR43775:SF37">
    <property type="entry name" value="SI:DKEY-61P9.11"/>
    <property type="match status" value="1"/>
</dbReference>
<dbReference type="Gene3D" id="3.30.70.3290">
    <property type="match status" value="1"/>
</dbReference>
<evidence type="ECO:0000313" key="7">
    <source>
        <dbReference type="EMBL" id="OGM51095.1"/>
    </source>
</evidence>
<evidence type="ECO:0000256" key="2">
    <source>
        <dbReference type="ARBA" id="ARBA00022553"/>
    </source>
</evidence>
<evidence type="ECO:0000259" key="5">
    <source>
        <dbReference type="PROSITE" id="PS50075"/>
    </source>
</evidence>
<dbReference type="GO" id="GO:0004312">
    <property type="term" value="F:fatty acid synthase activity"/>
    <property type="evidence" value="ECO:0007669"/>
    <property type="project" value="TreeGrafter"/>
</dbReference>
<evidence type="ECO:0000256" key="3">
    <source>
        <dbReference type="PROSITE-ProRule" id="PRU01363"/>
    </source>
</evidence>
<dbReference type="InterPro" id="IPR030918">
    <property type="entry name" value="PT_fungal_PKS"/>
</dbReference>
<dbReference type="AlphaFoldDB" id="A0A1F8AID4"/>
<feature type="domain" description="Carrier" evidence="5">
    <location>
        <begin position="479"/>
        <end position="556"/>
    </location>
</feature>
<dbReference type="OrthoDB" id="329835at2759"/>
<keyword evidence="8" id="KW-1185">Reference proteome</keyword>
<feature type="domain" description="PKS/mFAS DH" evidence="6">
    <location>
        <begin position="104"/>
        <end position="412"/>
    </location>
</feature>
<dbReference type="InterPro" id="IPR042104">
    <property type="entry name" value="PKS_dehydratase_sf"/>
</dbReference>
<dbReference type="Pfam" id="PF00550">
    <property type="entry name" value="PP-binding"/>
    <property type="match status" value="1"/>
</dbReference>
<evidence type="ECO:0000313" key="8">
    <source>
        <dbReference type="Proteomes" id="UP000179179"/>
    </source>
</evidence>
<dbReference type="Gene3D" id="3.40.366.10">
    <property type="entry name" value="Malonyl-Coenzyme A Acyl Carrier Protein, domain 2"/>
    <property type="match status" value="1"/>
</dbReference>
<evidence type="ECO:0000259" key="6">
    <source>
        <dbReference type="PROSITE" id="PS52019"/>
    </source>
</evidence>
<evidence type="ECO:0000256" key="1">
    <source>
        <dbReference type="ARBA" id="ARBA00022450"/>
    </source>
</evidence>